<evidence type="ECO:0000256" key="1">
    <source>
        <dbReference type="SAM" id="Phobius"/>
    </source>
</evidence>
<dbReference type="Proteomes" id="UP001526225">
    <property type="component" value="Unassembled WGS sequence"/>
</dbReference>
<protein>
    <submittedName>
        <fullName evidence="2">Uncharacterized protein</fullName>
    </submittedName>
</protein>
<comment type="caution">
    <text evidence="2">The sequence shown here is derived from an EMBL/GenBank/DDBJ whole genome shotgun (WGS) entry which is preliminary data.</text>
</comment>
<dbReference type="RefSeq" id="WP_213408325.1">
    <property type="nucleotide sequence ID" value="NZ_CP074441.1"/>
</dbReference>
<keyword evidence="1" id="KW-0812">Transmembrane</keyword>
<evidence type="ECO:0000313" key="3">
    <source>
        <dbReference type="Proteomes" id="UP001526225"/>
    </source>
</evidence>
<dbReference type="EMBL" id="JAOZFE010000002">
    <property type="protein sequence ID" value="MCW0952990.1"/>
    <property type="molecule type" value="Genomic_DNA"/>
</dbReference>
<evidence type="ECO:0000313" key="2">
    <source>
        <dbReference type="EMBL" id="MCW0952990.1"/>
    </source>
</evidence>
<accession>A0ABT3E3R2</accession>
<gene>
    <name evidence="2" type="ORF">OIT44_02750</name>
</gene>
<proteinExistence type="predicted"/>
<organism evidence="2 3">
    <name type="scientific">Weissella ceti</name>
    <dbReference type="NCBI Taxonomy" id="759620"/>
    <lineage>
        <taxon>Bacteria</taxon>
        <taxon>Bacillati</taxon>
        <taxon>Bacillota</taxon>
        <taxon>Bacilli</taxon>
        <taxon>Lactobacillales</taxon>
        <taxon>Lactobacillaceae</taxon>
        <taxon>Weissella</taxon>
    </lineage>
</organism>
<keyword evidence="1" id="KW-1133">Transmembrane helix</keyword>
<feature type="transmembrane region" description="Helical" evidence="1">
    <location>
        <begin position="12"/>
        <end position="34"/>
    </location>
</feature>
<reference evidence="2 3" key="1">
    <citation type="submission" date="2022-10" db="EMBL/GenBank/DDBJ databases">
        <title>Weissella fermenti sp. nov., isolated from fermented cabbage.</title>
        <authorList>
            <person name="Lee J.K."/>
            <person name="Baek J.H."/>
            <person name="Choi D.G."/>
            <person name="Kim J.M."/>
            <person name="Jeon C.O."/>
        </authorList>
    </citation>
    <scope>NUCLEOTIDE SEQUENCE [LARGE SCALE GENOMIC DNA]</scope>
    <source>
        <strain evidence="2 3">KACC 18534</strain>
    </source>
</reference>
<keyword evidence="3" id="KW-1185">Reference proteome</keyword>
<sequence>MWKDIEWISNTLVLLKAISYIVSVLGVTGMLIAIKQSNKADKQEEADRFRCHIKAHSTCDGYLYKKSGS</sequence>
<name>A0ABT3E3R2_9LACO</name>
<keyword evidence="1" id="KW-0472">Membrane</keyword>